<dbReference type="OrthoDB" id="107347at2"/>
<protein>
    <recommendedName>
        <fullName evidence="4">Peptidase A2 domain-containing protein</fullName>
    </recommendedName>
</protein>
<dbReference type="SUPFAM" id="SSF50630">
    <property type="entry name" value="Acid proteases"/>
    <property type="match status" value="2"/>
</dbReference>
<dbReference type="Pfam" id="PF13650">
    <property type="entry name" value="Asp_protease_2"/>
    <property type="match status" value="2"/>
</dbReference>
<evidence type="ECO:0000313" key="3">
    <source>
        <dbReference type="Proteomes" id="UP000001492"/>
    </source>
</evidence>
<accession>E8RNA5</accession>
<dbReference type="EMBL" id="CP002395">
    <property type="protein sequence ID" value="ADU14004.1"/>
    <property type="molecule type" value="Genomic_DNA"/>
</dbReference>
<evidence type="ECO:0008006" key="4">
    <source>
        <dbReference type="Google" id="ProtNLM"/>
    </source>
</evidence>
<reference evidence="3" key="1">
    <citation type="submission" date="2010-12" db="EMBL/GenBank/DDBJ databases">
        <title>Complete sequence of chromosome 1 of Asticcacaulis excentricus CB 48.</title>
        <authorList>
            <consortium name="US DOE Joint Genome Institute"/>
            <person name="Lucas S."/>
            <person name="Copeland A."/>
            <person name="Lapidus A."/>
            <person name="Cheng J.-F."/>
            <person name="Bruce D."/>
            <person name="Goodwin L."/>
            <person name="Pitluck S."/>
            <person name="Teshima H."/>
            <person name="Davenport K."/>
            <person name="Detter J.C."/>
            <person name="Han C."/>
            <person name="Tapia R."/>
            <person name="Land M."/>
            <person name="Hauser L."/>
            <person name="Jeffries C."/>
            <person name="Kyrpides N."/>
            <person name="Ivanova N."/>
            <person name="Ovchinnikova G."/>
            <person name="Brun Y.V."/>
            <person name="Woyke T."/>
        </authorList>
    </citation>
    <scope>NUCLEOTIDE SEQUENCE [LARGE SCALE GENOMIC DNA]</scope>
    <source>
        <strain evidence="3">ATCC 15261 / DSM 4724 / KCTC 12464 / NCIMB 9791 / VKM B-1370 / CB 48</strain>
    </source>
</reference>
<dbReference type="Gene3D" id="2.40.70.10">
    <property type="entry name" value="Acid Proteases"/>
    <property type="match status" value="2"/>
</dbReference>
<dbReference type="STRING" id="573065.Astex_2351"/>
<dbReference type="CDD" id="cd05483">
    <property type="entry name" value="retropepsin_like_bacteria"/>
    <property type="match status" value="1"/>
</dbReference>
<name>E8RNA5_ASTEC</name>
<dbReference type="eggNOG" id="COG3577">
    <property type="taxonomic scope" value="Bacteria"/>
</dbReference>
<dbReference type="Proteomes" id="UP000001492">
    <property type="component" value="Chromosome 1"/>
</dbReference>
<feature type="signal peptide" evidence="1">
    <location>
        <begin position="1"/>
        <end position="23"/>
    </location>
</feature>
<dbReference type="KEGG" id="aex:Astex_2351"/>
<keyword evidence="1" id="KW-0732">Signal</keyword>
<dbReference type="AlphaFoldDB" id="E8RNA5"/>
<gene>
    <name evidence="2" type="ordered locus">Astex_2351</name>
</gene>
<dbReference type="InterPro" id="IPR021109">
    <property type="entry name" value="Peptidase_aspartic_dom_sf"/>
</dbReference>
<proteinExistence type="predicted"/>
<dbReference type="RefSeq" id="WP_013479831.1">
    <property type="nucleotide sequence ID" value="NC_014816.1"/>
</dbReference>
<evidence type="ECO:0000313" key="2">
    <source>
        <dbReference type="EMBL" id="ADU14004.1"/>
    </source>
</evidence>
<sequence length="304" mass="33231">MITKRQCLAGLSGLALAASSAQANEISVPIAVTRSRRIMTSLTINNQGPFYFFIDTGASISFIRPSLARKLALRRVESMRTLGLGGSDYTQIYEAKDVVFGESFRVKAMALGGLEMLENRDYEGLLAAGFLTGVTSQLDFESSRIRFQSGSETIDTTGYQPWPSRREQQGAGEKIYVDILIDGIKANCLLDTGAPPALTLHPSFVKKNKLWDRYANPREQTVKGIHGDTTKSRYVHADSLDIGGFPIKGAPVTLLDPEGTRGFGLDDGIIGMGAIGRFNHIFAKEGLLVKPNRYFDKVEPLFSA</sequence>
<feature type="chain" id="PRO_5003229915" description="Peptidase A2 domain-containing protein" evidence="1">
    <location>
        <begin position="24"/>
        <end position="304"/>
    </location>
</feature>
<evidence type="ECO:0000256" key="1">
    <source>
        <dbReference type="SAM" id="SignalP"/>
    </source>
</evidence>
<dbReference type="HOGENOM" id="CLU_890385_0_0_5"/>
<dbReference type="InterPro" id="IPR034122">
    <property type="entry name" value="Retropepsin-like_bacterial"/>
</dbReference>
<keyword evidence="3" id="KW-1185">Reference proteome</keyword>
<organism evidence="2 3">
    <name type="scientific">Asticcacaulis excentricus (strain ATCC 15261 / DSM 4724 / KCTC 12464 / NCIMB 9791 / VKM B-1370 / CB 48)</name>
    <dbReference type="NCBI Taxonomy" id="573065"/>
    <lineage>
        <taxon>Bacteria</taxon>
        <taxon>Pseudomonadati</taxon>
        <taxon>Pseudomonadota</taxon>
        <taxon>Alphaproteobacteria</taxon>
        <taxon>Caulobacterales</taxon>
        <taxon>Caulobacteraceae</taxon>
        <taxon>Asticcacaulis</taxon>
    </lineage>
</organism>